<evidence type="ECO:0000256" key="1">
    <source>
        <dbReference type="SAM" id="MobiDB-lite"/>
    </source>
</evidence>
<dbReference type="KEGG" id="mrr:Moror_10995"/>
<feature type="compositionally biased region" description="Low complexity" evidence="1">
    <location>
        <begin position="521"/>
        <end position="546"/>
    </location>
</feature>
<feature type="compositionally biased region" description="Basic and acidic residues" evidence="1">
    <location>
        <begin position="587"/>
        <end position="602"/>
    </location>
</feature>
<evidence type="ECO:0000256" key="3">
    <source>
        <dbReference type="SAM" id="SignalP"/>
    </source>
</evidence>
<dbReference type="HOGENOM" id="CLU_020538_0_0_1"/>
<feature type="region of interest" description="Disordered" evidence="1">
    <location>
        <begin position="278"/>
        <end position="409"/>
    </location>
</feature>
<dbReference type="STRING" id="1381753.V2WF11"/>
<sequence>MATVPLLFYSLLGFAAAAPAGLERRETSSNNTQVNSKVWIPIVITILFLFSVATLAWSKKKWRPRLSSIRNAAAAAGAGTSTLAAGSNGTMRELTADQLTGRNDSSTNTLANTNNNADARRTRRPRRTPSQMSTTSLPAYMKEPGEQELVIFRGPADMEDVPIPSVTTVDIPRNGEDGDSEQSHRERYTAMPDSPHDMPLLQNDEPVDPSSRDILPQDQRVISRRSVDTMPGNSDSDGSSLMRIDTTVTLDEQPSDPRGSAPAYFEVVDLSQMPGSTIPIVATSPTNNDTTTNAITTTDTSDNNVQQSGNSNNNTVSNRRSTFRFTSIFGRGGNSRTSTIPAPPGLPVASISEDPSAAAGHNRSDSAGVLSLTSTLSRSISPNDSNYNRSRSRLSTYNHRPSQSSSSLLSLVNPLARKKSSPTMNDLNNLTSPSLISLNSISAPLSHTLVKTEFTYPKSGPTPEQLKLISSRESMMRFGVPYGEEAVRWARSRTELVEDGVPPPEFEDATRSSSSGQATTSANTAAGPNGSGSSSESPSARGSLSAAPPEIRIDPASIPPSPRMSIVVPSSLGGVLDTVGELSSPKADVKSEAEVKVHERHSTQLSEAETATITTPSSPLQPQSTPKTDPAFVPIPDSPPSTSPVLPSASAPVQIKNAPAPLTKGVAPPSSFRAPPISSDDPMTPNTPNYARAESRASSFRSFATARESLNEFGERRPGTGMAGTFGTMRSETPADSLYYSDVDGYATGSDLDSGDETETEVDERRMTLRP</sequence>
<feature type="compositionally biased region" description="Polar residues" evidence="1">
    <location>
        <begin position="378"/>
        <end position="401"/>
    </location>
</feature>
<feature type="compositionally biased region" description="Basic and acidic residues" evidence="1">
    <location>
        <begin position="173"/>
        <end position="188"/>
    </location>
</feature>
<feature type="region of interest" description="Disordered" evidence="1">
    <location>
        <begin position="99"/>
        <end position="138"/>
    </location>
</feature>
<keyword evidence="5" id="KW-1185">Reference proteome</keyword>
<organism evidence="4 5">
    <name type="scientific">Moniliophthora roreri (strain MCA 2997)</name>
    <name type="common">Cocoa frosty pod rot fungus</name>
    <name type="synonym">Crinipellis roreri</name>
    <dbReference type="NCBI Taxonomy" id="1381753"/>
    <lineage>
        <taxon>Eukaryota</taxon>
        <taxon>Fungi</taxon>
        <taxon>Dikarya</taxon>
        <taxon>Basidiomycota</taxon>
        <taxon>Agaricomycotina</taxon>
        <taxon>Agaricomycetes</taxon>
        <taxon>Agaricomycetidae</taxon>
        <taxon>Agaricales</taxon>
        <taxon>Marasmiineae</taxon>
        <taxon>Marasmiaceae</taxon>
        <taxon>Moniliophthora</taxon>
    </lineage>
</organism>
<feature type="compositionally biased region" description="Basic and acidic residues" evidence="1">
    <location>
        <begin position="709"/>
        <end position="718"/>
    </location>
</feature>
<evidence type="ECO:0000313" key="4">
    <source>
        <dbReference type="EMBL" id="ESK85443.1"/>
    </source>
</evidence>
<feature type="signal peptide" evidence="3">
    <location>
        <begin position="1"/>
        <end position="17"/>
    </location>
</feature>
<feature type="compositionally biased region" description="Polar residues" evidence="1">
    <location>
        <begin position="511"/>
        <end position="520"/>
    </location>
</feature>
<feature type="transmembrane region" description="Helical" evidence="2">
    <location>
        <begin position="38"/>
        <end position="57"/>
    </location>
</feature>
<keyword evidence="2" id="KW-0472">Membrane</keyword>
<dbReference type="AlphaFoldDB" id="V2WF11"/>
<keyword evidence="3" id="KW-0732">Signal</keyword>
<comment type="caution">
    <text evidence="4">The sequence shown here is derived from an EMBL/GenBank/DDBJ whole genome shotgun (WGS) entry which is preliminary data.</text>
</comment>
<evidence type="ECO:0000313" key="5">
    <source>
        <dbReference type="Proteomes" id="UP000017559"/>
    </source>
</evidence>
<keyword evidence="2" id="KW-1133">Transmembrane helix</keyword>
<proteinExistence type="predicted"/>
<keyword evidence="2" id="KW-0812">Transmembrane</keyword>
<feature type="compositionally biased region" description="Low complexity" evidence="1">
    <location>
        <begin position="286"/>
        <end position="320"/>
    </location>
</feature>
<feature type="compositionally biased region" description="Low complexity" evidence="1">
    <location>
        <begin position="103"/>
        <end position="117"/>
    </location>
</feature>
<dbReference type="EMBL" id="AWSO01001065">
    <property type="protein sequence ID" value="ESK85443.1"/>
    <property type="molecule type" value="Genomic_DNA"/>
</dbReference>
<gene>
    <name evidence="4" type="ORF">Moror_10995</name>
</gene>
<evidence type="ECO:0000256" key="2">
    <source>
        <dbReference type="SAM" id="Phobius"/>
    </source>
</evidence>
<feature type="region of interest" description="Disordered" evidence="1">
    <location>
        <begin position="161"/>
        <end position="218"/>
    </location>
</feature>
<feature type="region of interest" description="Disordered" evidence="1">
    <location>
        <begin position="498"/>
        <end position="771"/>
    </location>
</feature>
<feature type="compositionally biased region" description="Acidic residues" evidence="1">
    <location>
        <begin position="753"/>
        <end position="762"/>
    </location>
</feature>
<accession>V2WF11</accession>
<feature type="chain" id="PRO_5004711661" evidence="3">
    <location>
        <begin position="18"/>
        <end position="771"/>
    </location>
</feature>
<dbReference type="OrthoDB" id="2804493at2759"/>
<reference evidence="4 5" key="1">
    <citation type="journal article" date="2014" name="BMC Genomics">
        <title>Genome and secretome analysis of the hemibiotrophic fungal pathogen, Moniliophthora roreri, which causes frosty pod rot disease of cacao: mechanisms of the biotrophic and necrotrophic phases.</title>
        <authorList>
            <person name="Meinhardt L.W."/>
            <person name="Costa G.G.L."/>
            <person name="Thomazella D.P.T."/>
            <person name="Teixeira P.J.P.L."/>
            <person name="Carazzolle M.F."/>
            <person name="Schuster S.C."/>
            <person name="Carlson J.E."/>
            <person name="Guiltinan M.J."/>
            <person name="Mieczkowski P."/>
            <person name="Farmer A."/>
            <person name="Ramaraj T."/>
            <person name="Crozier J."/>
            <person name="Davis R.E."/>
            <person name="Shao J."/>
            <person name="Melnick R.L."/>
            <person name="Pereira G.A.G."/>
            <person name="Bailey B.A."/>
        </authorList>
    </citation>
    <scope>NUCLEOTIDE SEQUENCE [LARGE SCALE GENOMIC DNA]</scope>
    <source>
        <strain evidence="4 5">MCA 2997</strain>
    </source>
</reference>
<feature type="compositionally biased region" description="Low complexity" evidence="1">
    <location>
        <begin position="612"/>
        <end position="626"/>
    </location>
</feature>
<dbReference type="Proteomes" id="UP000017559">
    <property type="component" value="Unassembled WGS sequence"/>
</dbReference>
<feature type="compositionally biased region" description="Low complexity" evidence="1">
    <location>
        <begin position="696"/>
        <end position="708"/>
    </location>
</feature>
<protein>
    <submittedName>
        <fullName evidence="4">Proteophosphoglycan ppg4</fullName>
    </submittedName>
</protein>
<name>V2WF11_MONRO</name>